<evidence type="ECO:0000256" key="4">
    <source>
        <dbReference type="ARBA" id="ARBA00022837"/>
    </source>
</evidence>
<dbReference type="PANTHER" id="PTHR35803">
    <property type="entry name" value="GLUCAN 1,4-ALPHA-GLUCOSIDASE SUSB-RELATED"/>
    <property type="match status" value="1"/>
</dbReference>
<comment type="cofactor">
    <cofactor evidence="1">
        <name>Ca(2+)</name>
        <dbReference type="ChEBI" id="CHEBI:29108"/>
    </cofactor>
</comment>
<dbReference type="InterPro" id="IPR029483">
    <property type="entry name" value="GH97_C"/>
</dbReference>
<evidence type="ECO:0000259" key="7">
    <source>
        <dbReference type="Pfam" id="PF10566"/>
    </source>
</evidence>
<dbReference type="Pfam" id="PF14508">
    <property type="entry name" value="GH97_N"/>
    <property type="match status" value="1"/>
</dbReference>
<evidence type="ECO:0000256" key="1">
    <source>
        <dbReference type="ARBA" id="ARBA00001913"/>
    </source>
</evidence>
<keyword evidence="11" id="KW-1185">Reference proteome</keyword>
<dbReference type="InterPro" id="IPR017853">
    <property type="entry name" value="GH"/>
</dbReference>
<dbReference type="GO" id="GO:0016798">
    <property type="term" value="F:hydrolase activity, acting on glycosyl bonds"/>
    <property type="evidence" value="ECO:0007669"/>
    <property type="project" value="UniProtKB-KW"/>
</dbReference>
<dbReference type="InterPro" id="IPR013780">
    <property type="entry name" value="Glyco_hydro_b"/>
</dbReference>
<dbReference type="InterPro" id="IPR029486">
    <property type="entry name" value="GH97_N"/>
</dbReference>
<dbReference type="Gene3D" id="2.60.40.1180">
    <property type="entry name" value="Golgi alpha-mannosidase II"/>
    <property type="match status" value="1"/>
</dbReference>
<dbReference type="InterPro" id="IPR014718">
    <property type="entry name" value="GH-type_carb-bd"/>
</dbReference>
<sequence length="642" mass="72028">MMKMILSLVLLASTLTTTAQGGTPVVSPNKNIQLFTGITDGQAWYRVLYKGNEVLQKSKLGIERQDEQFTDGLVWKSVSAVEKVNDNYTSVNAKKSSMVYRANKRTIHLQNAAGKKLDIIFQVSDDGVAFRYYFPDAAADRKTITAEHTSWHFGSDVQAWLQPMQEAQGGWEHVYPCYEEHYLQGISPATASPFKAGWVYPALFKKQDTWVLITEAAVDSTFCATRLQSTAPDGEYKIGFPDTREVFTGKGSLPESTLPWYSPWRIITIGSLKTIAESTLGTDLATPAIPIDHSFIQPGKASWSWALLKDNSVVYDVQKQFIDYAADMHWQYCLVDVDWDTRIGYDKIKELAAYAAAKKVGLIVWFNSSGDWNTTKYHPKSALLTREARDSVFSRLQTMGIKGVKIDFFNGDGRSMMQYYLDILQDAARHKLLINFHGATVPRGWQRTYPHLMSAEAVKGFEMITFSQQDADAAANHCTMLPFTRNAFDPMDFTPMCLYKIPRIERKTTSAFELALSVAFLSGVQHYAETPEGMGHVPDYVKGFLRTLPNHWDDVRFLDGFPGKLYVVARRSGRKWYIAGLNGENTAKTIKLDLSFLRGRKGALITDGREPLSFVQQAVASPAGKPTTIELLPNGGFVMLFE</sequence>
<dbReference type="InterPro" id="IPR013785">
    <property type="entry name" value="Aldolase_TIM"/>
</dbReference>
<keyword evidence="5" id="KW-0326">Glycosidase</keyword>
<name>A0A3B7MTJ8_9BACT</name>
<evidence type="ECO:0000256" key="2">
    <source>
        <dbReference type="ARBA" id="ARBA00011245"/>
    </source>
</evidence>
<organism evidence="10 11">
    <name type="scientific">Paraflavitalea soli</name>
    <dbReference type="NCBI Taxonomy" id="2315862"/>
    <lineage>
        <taxon>Bacteria</taxon>
        <taxon>Pseudomonadati</taxon>
        <taxon>Bacteroidota</taxon>
        <taxon>Chitinophagia</taxon>
        <taxon>Chitinophagales</taxon>
        <taxon>Chitinophagaceae</taxon>
        <taxon>Paraflavitalea</taxon>
    </lineage>
</organism>
<dbReference type="InterPro" id="IPR052720">
    <property type="entry name" value="Glycosyl_hydrolase_97"/>
</dbReference>
<dbReference type="EMBL" id="CP032157">
    <property type="protein sequence ID" value="AXY77874.1"/>
    <property type="molecule type" value="Genomic_DNA"/>
</dbReference>
<dbReference type="Pfam" id="PF10566">
    <property type="entry name" value="Glyco_hydro_97"/>
    <property type="match status" value="1"/>
</dbReference>
<evidence type="ECO:0000313" key="11">
    <source>
        <dbReference type="Proteomes" id="UP000263900"/>
    </source>
</evidence>
<dbReference type="Gene3D" id="3.20.20.70">
    <property type="entry name" value="Aldolase class I"/>
    <property type="match status" value="1"/>
</dbReference>
<dbReference type="OrthoDB" id="57532at2"/>
<reference evidence="10 11" key="1">
    <citation type="submission" date="2018-09" db="EMBL/GenBank/DDBJ databases">
        <title>Genome sequencing of strain 6GH32-13.</title>
        <authorList>
            <person name="Weon H.-Y."/>
            <person name="Heo J."/>
            <person name="Kwon S.-W."/>
        </authorList>
    </citation>
    <scope>NUCLEOTIDE SEQUENCE [LARGE SCALE GENOMIC DNA]</scope>
    <source>
        <strain evidence="10 11">5GH32-13</strain>
    </source>
</reference>
<keyword evidence="6" id="KW-0732">Signal</keyword>
<dbReference type="GO" id="GO:0030246">
    <property type="term" value="F:carbohydrate binding"/>
    <property type="evidence" value="ECO:0007669"/>
    <property type="project" value="InterPro"/>
</dbReference>
<feature type="chain" id="PRO_5017669103" evidence="6">
    <location>
        <begin position="22"/>
        <end position="642"/>
    </location>
</feature>
<dbReference type="SUPFAM" id="SSF51445">
    <property type="entry name" value="(Trans)glycosidases"/>
    <property type="match status" value="1"/>
</dbReference>
<evidence type="ECO:0000256" key="6">
    <source>
        <dbReference type="SAM" id="SignalP"/>
    </source>
</evidence>
<dbReference type="RefSeq" id="WP_119053747.1">
    <property type="nucleotide sequence ID" value="NZ_CP032157.1"/>
</dbReference>
<keyword evidence="3 10" id="KW-0378">Hydrolase</keyword>
<evidence type="ECO:0000259" key="8">
    <source>
        <dbReference type="Pfam" id="PF14508"/>
    </source>
</evidence>
<accession>A0A3B7MTJ8</accession>
<dbReference type="InterPro" id="IPR019563">
    <property type="entry name" value="GH97_catalytic"/>
</dbReference>
<feature type="domain" description="Glycosyl-hydrolase 97 C-terminal oligomerisation" evidence="9">
    <location>
        <begin position="552"/>
        <end position="641"/>
    </location>
</feature>
<dbReference type="KEGG" id="pseg:D3H65_29495"/>
<keyword evidence="4" id="KW-0106">Calcium</keyword>
<dbReference type="Pfam" id="PF14509">
    <property type="entry name" value="GH97_C"/>
    <property type="match status" value="1"/>
</dbReference>
<feature type="domain" description="Glycosyl-hydrolase 97 N-terminal" evidence="8">
    <location>
        <begin position="25"/>
        <end position="287"/>
    </location>
</feature>
<evidence type="ECO:0000259" key="9">
    <source>
        <dbReference type="Pfam" id="PF14509"/>
    </source>
</evidence>
<evidence type="ECO:0000256" key="3">
    <source>
        <dbReference type="ARBA" id="ARBA00022801"/>
    </source>
</evidence>
<protein>
    <submittedName>
        <fullName evidence="10">Glycoside hydrolase family 97 protein</fullName>
    </submittedName>
</protein>
<dbReference type="Proteomes" id="UP000263900">
    <property type="component" value="Chromosome"/>
</dbReference>
<feature type="signal peptide" evidence="6">
    <location>
        <begin position="1"/>
        <end position="21"/>
    </location>
</feature>
<comment type="subunit">
    <text evidence="2">Monomer.</text>
</comment>
<gene>
    <name evidence="10" type="ORF">D3H65_29495</name>
</gene>
<evidence type="ECO:0000256" key="5">
    <source>
        <dbReference type="ARBA" id="ARBA00023295"/>
    </source>
</evidence>
<evidence type="ECO:0000313" key="10">
    <source>
        <dbReference type="EMBL" id="AXY77874.1"/>
    </source>
</evidence>
<dbReference type="Gene3D" id="2.70.98.10">
    <property type="match status" value="1"/>
</dbReference>
<dbReference type="AlphaFoldDB" id="A0A3B7MTJ8"/>
<feature type="domain" description="Glycosyl-hydrolase 97 catalytic" evidence="7">
    <location>
        <begin position="310"/>
        <end position="458"/>
    </location>
</feature>
<proteinExistence type="predicted"/>
<dbReference type="PANTHER" id="PTHR35803:SF2">
    <property type="entry name" value="RETAINING ALPHA-GALACTOSIDASE"/>
    <property type="match status" value="1"/>
</dbReference>